<keyword evidence="3" id="KW-1185">Reference proteome</keyword>
<feature type="region of interest" description="Disordered" evidence="1">
    <location>
        <begin position="33"/>
        <end position="80"/>
    </location>
</feature>
<comment type="caution">
    <text evidence="2">The sequence shown here is derived from an EMBL/GenBank/DDBJ whole genome shotgun (WGS) entry which is preliminary data.</text>
</comment>
<evidence type="ECO:0000313" key="3">
    <source>
        <dbReference type="Proteomes" id="UP000078368"/>
    </source>
</evidence>
<accession>A0A179B2X3</accession>
<evidence type="ECO:0000313" key="2">
    <source>
        <dbReference type="EMBL" id="OAP86037.1"/>
    </source>
</evidence>
<name>A0A179B2X3_9ACTO</name>
<organism evidence="2 3">
    <name type="scientific">Peptidiphaga gingivicola</name>
    <dbReference type="NCBI Taxonomy" id="2741497"/>
    <lineage>
        <taxon>Bacteria</taxon>
        <taxon>Bacillati</taxon>
        <taxon>Actinomycetota</taxon>
        <taxon>Actinomycetes</taxon>
        <taxon>Actinomycetales</taxon>
        <taxon>Actinomycetaceae</taxon>
        <taxon>Peptidiphaga</taxon>
    </lineage>
</organism>
<sequence>MFRAARRAAETILPCASDTNSVPQEPRRSLFAKTDASAAVADSVPQRHAAPTKAFSPSPKDGGPSRQTIQRGEAVRRSEA</sequence>
<gene>
    <name evidence="2" type="ORF">A4H34_02335</name>
</gene>
<proteinExistence type="predicted"/>
<dbReference type="EMBL" id="LVZK01000001">
    <property type="protein sequence ID" value="OAP86037.1"/>
    <property type="molecule type" value="Genomic_DNA"/>
</dbReference>
<dbReference type="Proteomes" id="UP000078368">
    <property type="component" value="Unassembled WGS sequence"/>
</dbReference>
<reference evidence="2 3" key="1">
    <citation type="submission" date="2016-04" db="EMBL/GenBank/DDBJ databases">
        <title>Peptidophaga gingivicola gen. nov., sp. nov., isolated from human subgingival plaque.</title>
        <authorList>
            <person name="Beall C.J."/>
            <person name="Mokrzan E.M."/>
            <person name="Griffen A.L."/>
            <person name="Leys E.J."/>
        </authorList>
    </citation>
    <scope>NUCLEOTIDE SEQUENCE [LARGE SCALE GENOMIC DNA]</scope>
    <source>
        <strain evidence="2 3">BA112</strain>
    </source>
</reference>
<dbReference type="AlphaFoldDB" id="A0A179B2X3"/>
<protein>
    <submittedName>
        <fullName evidence="2">Uncharacterized protein</fullName>
    </submittedName>
</protein>
<evidence type="ECO:0000256" key="1">
    <source>
        <dbReference type="SAM" id="MobiDB-lite"/>
    </source>
</evidence>